<dbReference type="RefSeq" id="WP_147892672.1">
    <property type="nucleotide sequence ID" value="NZ_VRTS01000018.1"/>
</dbReference>
<keyword evidence="3" id="KW-1185">Reference proteome</keyword>
<dbReference type="AlphaFoldDB" id="A0A5C8KHQ4"/>
<evidence type="ECO:0000313" key="3">
    <source>
        <dbReference type="Proteomes" id="UP000321248"/>
    </source>
</evidence>
<gene>
    <name evidence="2" type="ORF">FU658_14180</name>
</gene>
<dbReference type="EMBL" id="VRTS01000018">
    <property type="protein sequence ID" value="TXK59047.1"/>
    <property type="molecule type" value="Genomic_DNA"/>
</dbReference>
<proteinExistence type="predicted"/>
<evidence type="ECO:0000313" key="2">
    <source>
        <dbReference type="EMBL" id="TXK59047.1"/>
    </source>
</evidence>
<sequence length="100" mass="11300">MRYVIFLALGLAFFAAYEVHSSAVREVVSGYELLREIAEDATMSPEDRAIVDSFPHHHYQASRRADRAFWAMGIVALAFAGGVGYFTRREERDEEARDVG</sequence>
<evidence type="ECO:0000256" key="1">
    <source>
        <dbReference type="SAM" id="Phobius"/>
    </source>
</evidence>
<reference evidence="2 3" key="1">
    <citation type="submission" date="2019-08" db="EMBL/GenBank/DDBJ databases">
        <authorList>
            <person name="Karlyshev A.V."/>
        </authorList>
    </citation>
    <scope>NUCLEOTIDE SEQUENCE [LARGE SCALE GENOMIC DNA]</scope>
    <source>
        <strain evidence="2 3">Alg18-2.2</strain>
    </source>
</reference>
<dbReference type="Proteomes" id="UP000321248">
    <property type="component" value="Unassembled WGS sequence"/>
</dbReference>
<accession>A0A5C8KHQ4</accession>
<keyword evidence="1" id="KW-1133">Transmembrane helix</keyword>
<feature type="transmembrane region" description="Helical" evidence="1">
    <location>
        <begin position="68"/>
        <end position="87"/>
    </location>
</feature>
<organism evidence="2 3">
    <name type="scientific">Alkalisalibacterium limincola</name>
    <dbReference type="NCBI Taxonomy" id="2699169"/>
    <lineage>
        <taxon>Bacteria</taxon>
        <taxon>Pseudomonadati</taxon>
        <taxon>Pseudomonadota</taxon>
        <taxon>Gammaproteobacteria</taxon>
        <taxon>Lysobacterales</taxon>
        <taxon>Lysobacteraceae</taxon>
        <taxon>Alkalisalibacterium</taxon>
    </lineage>
</organism>
<keyword evidence="1" id="KW-0812">Transmembrane</keyword>
<comment type="caution">
    <text evidence="2">The sequence shown here is derived from an EMBL/GenBank/DDBJ whole genome shotgun (WGS) entry which is preliminary data.</text>
</comment>
<keyword evidence="1" id="KW-0472">Membrane</keyword>
<name>A0A5C8KHQ4_9GAMM</name>
<protein>
    <submittedName>
        <fullName evidence="2">Uncharacterized protein</fullName>
    </submittedName>
</protein>